<feature type="region of interest" description="Disordered" evidence="1">
    <location>
        <begin position="394"/>
        <end position="512"/>
    </location>
</feature>
<feature type="region of interest" description="Disordered" evidence="1">
    <location>
        <begin position="179"/>
        <end position="328"/>
    </location>
</feature>
<feature type="compositionally biased region" description="Basic and acidic residues" evidence="1">
    <location>
        <begin position="433"/>
        <end position="443"/>
    </location>
</feature>
<evidence type="ECO:0000313" key="3">
    <source>
        <dbReference type="Proteomes" id="UP000823941"/>
    </source>
</evidence>
<protein>
    <recommendedName>
        <fullName evidence="4">Serum response factor-binding protein 1</fullName>
    </recommendedName>
</protein>
<feature type="compositionally biased region" description="Basic and acidic residues" evidence="1">
    <location>
        <begin position="152"/>
        <end position="163"/>
    </location>
</feature>
<dbReference type="InterPro" id="IPR037393">
    <property type="entry name" value="Bud22/SRFB1"/>
</dbReference>
<name>A0ABQ7Q5E9_PLUXY</name>
<evidence type="ECO:0008006" key="4">
    <source>
        <dbReference type="Google" id="ProtNLM"/>
    </source>
</evidence>
<feature type="compositionally biased region" description="Basic and acidic residues" evidence="1">
    <location>
        <begin position="301"/>
        <end position="328"/>
    </location>
</feature>
<feature type="region of interest" description="Disordered" evidence="1">
    <location>
        <begin position="139"/>
        <end position="163"/>
    </location>
</feature>
<dbReference type="Proteomes" id="UP000823941">
    <property type="component" value="Chromosome 21"/>
</dbReference>
<reference evidence="2 3" key="1">
    <citation type="submission" date="2021-06" db="EMBL/GenBank/DDBJ databases">
        <title>A haploid diamondback moth (Plutella xylostella L.) genome assembly resolves 31 chromosomes and identifies a diamide resistance mutation.</title>
        <authorList>
            <person name="Ward C.M."/>
            <person name="Perry K.D."/>
            <person name="Baker G."/>
            <person name="Powis K."/>
            <person name="Heckel D.G."/>
            <person name="Baxter S.W."/>
        </authorList>
    </citation>
    <scope>NUCLEOTIDE SEQUENCE [LARGE SCALE GENOMIC DNA]</scope>
    <source>
        <strain evidence="2 3">LV</strain>
        <tissue evidence="2">Single pupa</tissue>
    </source>
</reference>
<accession>A0ABQ7Q5E9</accession>
<sequence>MEVGAVKQAYNNEVIHLKKKLNQAKIQVIHKLTRKAKTFAEKKCPEKLKEKLNRKAKSAVNEVLIVKKITNKELAKFAVTHKGELKDYLNKPEVNKEKACARLLLHKTLEDKYDFFRSRFSNMPIEDLVMSREERRKIKKEEKEKQKLKKKAKEEKQKLKAMKTDGDWKVEDLPLIPNRTVMDEADDKSDISMDNNNDASDLSEKESDNDNSLQKSSLNDSIDDDDDDADEDDDAHHDEDDNIEIDSNNLQKEESDSAASDVDNDTNEDVTETKVQLKSPKLSEEPNIKPSKSKLNGVKKPISEKKPQKEDNRKKLPKKVKESNKHKNFAEKIMSKKFKKDIDEKPVAENKIVDPFFVTATGDKYMSLAEPRAPDEILEVHRQGNRQMRRAKMFGHELKFKPRKTNNYNNRDGFSQKGDKFNRESKFNGSFDKQNRNNSKFDKQNGFNSNRNDKSFANSKPDWQQSRRDESRNNSSQSKIEPSVPEKLHPSWEAKKKKSGILPFEGKKIVFD</sequence>
<comment type="caution">
    <text evidence="2">The sequence shown here is derived from an EMBL/GenBank/DDBJ whole genome shotgun (WGS) entry which is preliminary data.</text>
</comment>
<evidence type="ECO:0000256" key="1">
    <source>
        <dbReference type="SAM" id="MobiDB-lite"/>
    </source>
</evidence>
<feature type="compositionally biased region" description="Basic and acidic residues" evidence="1">
    <location>
        <begin position="484"/>
        <end position="494"/>
    </location>
</feature>
<dbReference type="EMBL" id="JAHIBW010000021">
    <property type="protein sequence ID" value="KAG7300406.1"/>
    <property type="molecule type" value="Genomic_DNA"/>
</dbReference>
<gene>
    <name evidence="2" type="ORF">JYU34_016012</name>
</gene>
<feature type="compositionally biased region" description="Acidic residues" evidence="1">
    <location>
        <begin position="221"/>
        <end position="233"/>
    </location>
</feature>
<dbReference type="PANTHER" id="PTHR23325:SF1">
    <property type="entry name" value="SERUM RESPONSE FACTOR-BINDING PROTEIN 1"/>
    <property type="match status" value="1"/>
</dbReference>
<organism evidence="2 3">
    <name type="scientific">Plutella xylostella</name>
    <name type="common">Diamondback moth</name>
    <name type="synonym">Plutella maculipennis</name>
    <dbReference type="NCBI Taxonomy" id="51655"/>
    <lineage>
        <taxon>Eukaryota</taxon>
        <taxon>Metazoa</taxon>
        <taxon>Ecdysozoa</taxon>
        <taxon>Arthropoda</taxon>
        <taxon>Hexapoda</taxon>
        <taxon>Insecta</taxon>
        <taxon>Pterygota</taxon>
        <taxon>Neoptera</taxon>
        <taxon>Endopterygota</taxon>
        <taxon>Lepidoptera</taxon>
        <taxon>Glossata</taxon>
        <taxon>Ditrysia</taxon>
        <taxon>Yponomeutoidea</taxon>
        <taxon>Plutellidae</taxon>
        <taxon>Plutella</taxon>
    </lineage>
</organism>
<feature type="compositionally biased region" description="Basic and acidic residues" evidence="1">
    <location>
        <begin position="417"/>
        <end position="426"/>
    </location>
</feature>
<proteinExistence type="predicted"/>
<evidence type="ECO:0000313" key="2">
    <source>
        <dbReference type="EMBL" id="KAG7300406.1"/>
    </source>
</evidence>
<feature type="compositionally biased region" description="Polar residues" evidence="1">
    <location>
        <begin position="445"/>
        <end position="464"/>
    </location>
</feature>
<dbReference type="PANTHER" id="PTHR23325">
    <property type="entry name" value="SERUM RESPONSE FACTOR-BINDING"/>
    <property type="match status" value="1"/>
</dbReference>
<keyword evidence="3" id="KW-1185">Reference proteome</keyword>